<dbReference type="Pfam" id="PF01451">
    <property type="entry name" value="LMWPc"/>
    <property type="match status" value="1"/>
</dbReference>
<dbReference type="SMART" id="SM00226">
    <property type="entry name" value="LMWPc"/>
    <property type="match status" value="1"/>
</dbReference>
<evidence type="ECO:0000259" key="5">
    <source>
        <dbReference type="SMART" id="SM00226"/>
    </source>
</evidence>
<proteinExistence type="inferred from homology"/>
<dbReference type="InterPro" id="IPR023485">
    <property type="entry name" value="Ptyr_pPase"/>
</dbReference>
<sequence length="175" mass="18674">MGLDVVFLCLGNICRSPMGERVALSHVRDTPWADLVRATSAGASGEEEGNPMDPRARAVLDRHGYDALTPHVAHRITDAEARRADLVVAAERRHLDALTRRGLDLSGGRGVLLTSYVPGARPGSPLPDPWYGPAAAFEETLTVLEAAMPAFLADLGQRLDSAGRKPASGRTDRTA</sequence>
<evidence type="ECO:0000313" key="6">
    <source>
        <dbReference type="EMBL" id="MPM48872.1"/>
    </source>
</evidence>
<evidence type="ECO:0000256" key="3">
    <source>
        <dbReference type="ARBA" id="ARBA00022801"/>
    </source>
</evidence>
<dbReference type="EMBL" id="VSSQ01012289">
    <property type="protein sequence ID" value="MPM48872.1"/>
    <property type="molecule type" value="Genomic_DNA"/>
</dbReference>
<dbReference type="AlphaFoldDB" id="A0A645A6Z2"/>
<dbReference type="EC" id="3.1.3.48" evidence="2"/>
<keyword evidence="3 6" id="KW-0378">Hydrolase</keyword>
<dbReference type="Gene3D" id="3.40.50.2300">
    <property type="match status" value="1"/>
</dbReference>
<keyword evidence="4" id="KW-0904">Protein phosphatase</keyword>
<feature type="domain" description="Phosphotyrosine protein phosphatase I" evidence="5">
    <location>
        <begin position="3"/>
        <end position="154"/>
    </location>
</feature>
<dbReference type="SUPFAM" id="SSF52788">
    <property type="entry name" value="Phosphotyrosine protein phosphatases I"/>
    <property type="match status" value="1"/>
</dbReference>
<dbReference type="PANTHER" id="PTHR11717">
    <property type="entry name" value="LOW MOLECULAR WEIGHT PROTEIN TYROSINE PHOSPHATASE"/>
    <property type="match status" value="1"/>
</dbReference>
<dbReference type="InterPro" id="IPR017867">
    <property type="entry name" value="Tyr_phospatase_low_mol_wt"/>
</dbReference>
<organism evidence="6">
    <name type="scientific">bioreactor metagenome</name>
    <dbReference type="NCBI Taxonomy" id="1076179"/>
    <lineage>
        <taxon>unclassified sequences</taxon>
        <taxon>metagenomes</taxon>
        <taxon>ecological metagenomes</taxon>
    </lineage>
</organism>
<name>A0A645A6Z2_9ZZZZ</name>
<dbReference type="PRINTS" id="PR00719">
    <property type="entry name" value="LMWPTPASE"/>
</dbReference>
<comment type="caution">
    <text evidence="6">The sequence shown here is derived from an EMBL/GenBank/DDBJ whole genome shotgun (WGS) entry which is preliminary data.</text>
</comment>
<accession>A0A645A6Z2</accession>
<evidence type="ECO:0000256" key="1">
    <source>
        <dbReference type="ARBA" id="ARBA00011063"/>
    </source>
</evidence>
<dbReference type="CDD" id="cd16343">
    <property type="entry name" value="LMWPTP"/>
    <property type="match status" value="1"/>
</dbReference>
<reference evidence="6" key="1">
    <citation type="submission" date="2019-08" db="EMBL/GenBank/DDBJ databases">
        <authorList>
            <person name="Kucharzyk K."/>
            <person name="Murdoch R.W."/>
            <person name="Higgins S."/>
            <person name="Loffler F."/>
        </authorList>
    </citation>
    <scope>NUCLEOTIDE SEQUENCE</scope>
</reference>
<evidence type="ECO:0000256" key="2">
    <source>
        <dbReference type="ARBA" id="ARBA00013064"/>
    </source>
</evidence>
<dbReference type="PANTHER" id="PTHR11717:SF7">
    <property type="entry name" value="LOW MOLECULAR WEIGHT PHOSPHOTYROSINE PROTEIN PHOSPHATASE"/>
    <property type="match status" value="1"/>
</dbReference>
<dbReference type="GO" id="GO:0004725">
    <property type="term" value="F:protein tyrosine phosphatase activity"/>
    <property type="evidence" value="ECO:0007669"/>
    <property type="project" value="UniProtKB-EC"/>
</dbReference>
<dbReference type="InterPro" id="IPR036196">
    <property type="entry name" value="Ptyr_pPase_sf"/>
</dbReference>
<evidence type="ECO:0000256" key="4">
    <source>
        <dbReference type="ARBA" id="ARBA00022912"/>
    </source>
</evidence>
<gene>
    <name evidence="6" type="primary">ptpA_12</name>
    <name evidence="6" type="ORF">SDC9_95599</name>
</gene>
<dbReference type="InterPro" id="IPR050438">
    <property type="entry name" value="LMW_PTPase"/>
</dbReference>
<comment type="similarity">
    <text evidence="1">Belongs to the low molecular weight phosphotyrosine protein phosphatase family.</text>
</comment>
<protein>
    <recommendedName>
        <fullName evidence="2">protein-tyrosine-phosphatase</fullName>
        <ecNumber evidence="2">3.1.3.48</ecNumber>
    </recommendedName>
</protein>